<dbReference type="AlphaFoldDB" id="A0A7W9PHA9"/>
<protein>
    <submittedName>
        <fullName evidence="5">Cutinase</fullName>
        <ecNumber evidence="5">3.1.1.74</ecNumber>
    </submittedName>
</protein>
<dbReference type="SUPFAM" id="SSF53474">
    <property type="entry name" value="alpha/beta-Hydrolases"/>
    <property type="match status" value="1"/>
</dbReference>
<comment type="similarity">
    <text evidence="1">Belongs to the cutinase family.</text>
</comment>
<dbReference type="EC" id="3.1.1.74" evidence="5"/>
<keyword evidence="4" id="KW-1015">Disulfide bond</keyword>
<dbReference type="Proteomes" id="UP000540412">
    <property type="component" value="Unassembled WGS sequence"/>
</dbReference>
<keyword evidence="6" id="KW-1185">Reference proteome</keyword>
<dbReference type="InterPro" id="IPR000675">
    <property type="entry name" value="Cutinase/axe"/>
</dbReference>
<sequence length="242" mass="24924">MLLTFRSMESTESRHYMRREFPSTTGQFRTSLAFGAAVAAAALASAAPVAPTASAAPACTDFDVVVARGTNEAGTLGAVVGGPVYRALQDTLHGSTSSYRVDYPASFNQPASVQAGNRDLVAHVTKRAAACPGQRFILVGYSQGANVVDNSAGISSDGAKVGGPIVATLPASVEPKVIALLLFGNPIRSIGREVTGTYAARTFDSCAVGDPVCERGGKNMMAHMSYGSEARAAAEFAAERSG</sequence>
<dbReference type="Pfam" id="PF01083">
    <property type="entry name" value="Cutinase"/>
    <property type="match status" value="1"/>
</dbReference>
<dbReference type="PANTHER" id="PTHR33630">
    <property type="entry name" value="CUTINASE RV1984C-RELATED-RELATED"/>
    <property type="match status" value="1"/>
</dbReference>
<gene>
    <name evidence="5" type="ORF">BJY24_004953</name>
</gene>
<name>A0A7W9PHA9_9NOCA</name>
<dbReference type="RefSeq" id="WP_246829544.1">
    <property type="nucleotide sequence ID" value="NZ_JACHIT010000002.1"/>
</dbReference>
<dbReference type="EMBL" id="JACHIT010000002">
    <property type="protein sequence ID" value="MBB5916041.1"/>
    <property type="molecule type" value="Genomic_DNA"/>
</dbReference>
<evidence type="ECO:0000256" key="3">
    <source>
        <dbReference type="ARBA" id="ARBA00022801"/>
    </source>
</evidence>
<dbReference type="SMART" id="SM01110">
    <property type="entry name" value="Cutinase"/>
    <property type="match status" value="1"/>
</dbReference>
<dbReference type="InterPro" id="IPR029058">
    <property type="entry name" value="AB_hydrolase_fold"/>
</dbReference>
<accession>A0A7W9PHA9</accession>
<keyword evidence="2" id="KW-0719">Serine esterase</keyword>
<evidence type="ECO:0000256" key="1">
    <source>
        <dbReference type="ARBA" id="ARBA00007534"/>
    </source>
</evidence>
<dbReference type="Gene3D" id="3.40.50.1820">
    <property type="entry name" value="alpha/beta hydrolase"/>
    <property type="match status" value="1"/>
</dbReference>
<dbReference type="PANTHER" id="PTHR33630:SF9">
    <property type="entry name" value="CUTINASE 4"/>
    <property type="match status" value="1"/>
</dbReference>
<reference evidence="5 6" key="1">
    <citation type="submission" date="2020-08" db="EMBL/GenBank/DDBJ databases">
        <title>Sequencing the genomes of 1000 actinobacteria strains.</title>
        <authorList>
            <person name="Klenk H.-P."/>
        </authorList>
    </citation>
    <scope>NUCLEOTIDE SEQUENCE [LARGE SCALE GENOMIC DNA]</scope>
    <source>
        <strain evidence="5 6">DSM 43582</strain>
    </source>
</reference>
<proteinExistence type="inferred from homology"/>
<organism evidence="5 6">
    <name type="scientific">Nocardia transvalensis</name>
    <dbReference type="NCBI Taxonomy" id="37333"/>
    <lineage>
        <taxon>Bacteria</taxon>
        <taxon>Bacillati</taxon>
        <taxon>Actinomycetota</taxon>
        <taxon>Actinomycetes</taxon>
        <taxon>Mycobacteriales</taxon>
        <taxon>Nocardiaceae</taxon>
        <taxon>Nocardia</taxon>
    </lineage>
</organism>
<evidence type="ECO:0000313" key="5">
    <source>
        <dbReference type="EMBL" id="MBB5916041.1"/>
    </source>
</evidence>
<comment type="caution">
    <text evidence="5">The sequence shown here is derived from an EMBL/GenBank/DDBJ whole genome shotgun (WGS) entry which is preliminary data.</text>
</comment>
<keyword evidence="3 5" id="KW-0378">Hydrolase</keyword>
<evidence type="ECO:0000256" key="4">
    <source>
        <dbReference type="ARBA" id="ARBA00023157"/>
    </source>
</evidence>
<evidence type="ECO:0000313" key="6">
    <source>
        <dbReference type="Proteomes" id="UP000540412"/>
    </source>
</evidence>
<evidence type="ECO:0000256" key="2">
    <source>
        <dbReference type="ARBA" id="ARBA00022487"/>
    </source>
</evidence>
<dbReference type="GO" id="GO:0050525">
    <property type="term" value="F:cutinase activity"/>
    <property type="evidence" value="ECO:0007669"/>
    <property type="project" value="UniProtKB-EC"/>
</dbReference>